<feature type="non-terminal residue" evidence="1">
    <location>
        <position position="1"/>
    </location>
</feature>
<proteinExistence type="predicted"/>
<gene>
    <name evidence="1" type="ORF">PCOR1329_LOCUS2806</name>
</gene>
<keyword evidence="2" id="KW-1185">Reference proteome</keyword>
<organism evidence="1 2">
    <name type="scientific">Prorocentrum cordatum</name>
    <dbReference type="NCBI Taxonomy" id="2364126"/>
    <lineage>
        <taxon>Eukaryota</taxon>
        <taxon>Sar</taxon>
        <taxon>Alveolata</taxon>
        <taxon>Dinophyceae</taxon>
        <taxon>Prorocentrales</taxon>
        <taxon>Prorocentraceae</taxon>
        <taxon>Prorocentrum</taxon>
    </lineage>
</organism>
<sequence length="71" mass="7862">SMSWVNISVREALEACQYQMYGELSRVVTRAYVDAAAQNIAGQEHGLQAHLLPAAIRFAREVERLGLTLST</sequence>
<name>A0ABN9PNX9_9DINO</name>
<feature type="non-terminal residue" evidence="1">
    <location>
        <position position="71"/>
    </location>
</feature>
<accession>A0ABN9PNX9</accession>
<reference evidence="1" key="1">
    <citation type="submission" date="2023-10" db="EMBL/GenBank/DDBJ databases">
        <authorList>
            <person name="Chen Y."/>
            <person name="Shah S."/>
            <person name="Dougan E. K."/>
            <person name="Thang M."/>
            <person name="Chan C."/>
        </authorList>
    </citation>
    <scope>NUCLEOTIDE SEQUENCE [LARGE SCALE GENOMIC DNA]</scope>
</reference>
<protein>
    <submittedName>
        <fullName evidence="1">Uncharacterized protein</fullName>
    </submittedName>
</protein>
<evidence type="ECO:0000313" key="1">
    <source>
        <dbReference type="EMBL" id="CAK0792105.1"/>
    </source>
</evidence>
<dbReference type="EMBL" id="CAUYUJ010000713">
    <property type="protein sequence ID" value="CAK0792105.1"/>
    <property type="molecule type" value="Genomic_DNA"/>
</dbReference>
<evidence type="ECO:0000313" key="2">
    <source>
        <dbReference type="Proteomes" id="UP001189429"/>
    </source>
</evidence>
<dbReference type="Proteomes" id="UP001189429">
    <property type="component" value="Unassembled WGS sequence"/>
</dbReference>
<comment type="caution">
    <text evidence="1">The sequence shown here is derived from an EMBL/GenBank/DDBJ whole genome shotgun (WGS) entry which is preliminary data.</text>
</comment>